<keyword evidence="3" id="KW-1185">Reference proteome</keyword>
<feature type="compositionally biased region" description="Basic and acidic residues" evidence="1">
    <location>
        <begin position="496"/>
        <end position="509"/>
    </location>
</feature>
<accession>A0AAV5K3J9</accession>
<feature type="compositionally biased region" description="Low complexity" evidence="1">
    <location>
        <begin position="486"/>
        <end position="495"/>
    </location>
</feature>
<proteinExistence type="predicted"/>
<sequence>MANLYLTDGVQPYHDPCATWFPLPSDVMQARLERQDLLPMPIHFAFLSSKMEDWIGWAKEMLAENGFVEILRAVGVLKARGKPDVVAYCWGRGSMTHSIDTEEVCHTGGFEKGKNAPYVRAAFLITSLSKFVFGGFLNHELMVECIPLAIRLVESMRLPLAPFSSVDVGEKTLKEYPMVKCGYTSGTTPLACSWIRKRKVKRKITLEVNGFLDDYGSFNFHAYKIMVGMFAALEVSLLDKTLPMVLGNQIVEFTARNSSHLEMLADIPPVPSSNKTNWNKAMRPYIDEVATTMWNEDAATLRKEEYGQVGVVAEELGQEVAGNARARASSSASSFHRLSFSPFSSPSFSSSSPSSSSSSSWFVMEPDAGFSSCSSWFFVEPRFGFRKEPNSMLDGGTQPGAKFIEETISLRNSVLGSSTNPEPRSGFREEPSSGFLGSSKNLDSGFCEEPLTNLEPRPLSTSRSVEKGKAKAVVSANKENEKLVTEESSSNSNNGSDDKLSDDKSRDDDTSSESENGSEQKGKNAGFQSSIDINRATLEEFELGVGDAAKKSILGKSKVDAGKTSMSSKKKIASPIKVEHDDEPSLAPAKSSEANNFAVRLLKNLKGMKKDRDVSLA</sequence>
<feature type="region of interest" description="Disordered" evidence="1">
    <location>
        <begin position="414"/>
        <end position="530"/>
    </location>
</feature>
<evidence type="ECO:0000256" key="1">
    <source>
        <dbReference type="SAM" id="MobiDB-lite"/>
    </source>
</evidence>
<dbReference type="Proteomes" id="UP001054252">
    <property type="component" value="Unassembled WGS sequence"/>
</dbReference>
<dbReference type="AlphaFoldDB" id="A0AAV5K3J9"/>
<feature type="region of interest" description="Disordered" evidence="1">
    <location>
        <begin position="552"/>
        <end position="594"/>
    </location>
</feature>
<reference evidence="2 3" key="1">
    <citation type="journal article" date="2021" name="Commun. Biol.">
        <title>The genome of Shorea leprosula (Dipterocarpaceae) highlights the ecological relevance of drought in aseasonal tropical rainforests.</title>
        <authorList>
            <person name="Ng K.K.S."/>
            <person name="Kobayashi M.J."/>
            <person name="Fawcett J.A."/>
            <person name="Hatakeyama M."/>
            <person name="Paape T."/>
            <person name="Ng C.H."/>
            <person name="Ang C.C."/>
            <person name="Tnah L.H."/>
            <person name="Lee C.T."/>
            <person name="Nishiyama T."/>
            <person name="Sese J."/>
            <person name="O'Brien M.J."/>
            <person name="Copetti D."/>
            <person name="Mohd Noor M.I."/>
            <person name="Ong R.C."/>
            <person name="Putra M."/>
            <person name="Sireger I.Z."/>
            <person name="Indrioko S."/>
            <person name="Kosugi Y."/>
            <person name="Izuno A."/>
            <person name="Isagi Y."/>
            <person name="Lee S.L."/>
            <person name="Shimizu K.K."/>
        </authorList>
    </citation>
    <scope>NUCLEOTIDE SEQUENCE [LARGE SCALE GENOMIC DNA]</scope>
    <source>
        <strain evidence="2">214</strain>
    </source>
</reference>
<protein>
    <submittedName>
        <fullName evidence="2">Uncharacterized protein</fullName>
    </submittedName>
</protein>
<name>A0AAV5K3J9_9ROSI</name>
<dbReference type="EMBL" id="BPVZ01000047">
    <property type="protein sequence ID" value="GKV17050.1"/>
    <property type="molecule type" value="Genomic_DNA"/>
</dbReference>
<comment type="caution">
    <text evidence="2">The sequence shown here is derived from an EMBL/GenBank/DDBJ whole genome shotgun (WGS) entry which is preliminary data.</text>
</comment>
<organism evidence="2 3">
    <name type="scientific">Rubroshorea leprosula</name>
    <dbReference type="NCBI Taxonomy" id="152421"/>
    <lineage>
        <taxon>Eukaryota</taxon>
        <taxon>Viridiplantae</taxon>
        <taxon>Streptophyta</taxon>
        <taxon>Embryophyta</taxon>
        <taxon>Tracheophyta</taxon>
        <taxon>Spermatophyta</taxon>
        <taxon>Magnoliopsida</taxon>
        <taxon>eudicotyledons</taxon>
        <taxon>Gunneridae</taxon>
        <taxon>Pentapetalae</taxon>
        <taxon>rosids</taxon>
        <taxon>malvids</taxon>
        <taxon>Malvales</taxon>
        <taxon>Dipterocarpaceae</taxon>
        <taxon>Rubroshorea</taxon>
    </lineage>
</organism>
<evidence type="ECO:0000313" key="2">
    <source>
        <dbReference type="EMBL" id="GKV17050.1"/>
    </source>
</evidence>
<gene>
    <name evidence="2" type="ORF">SLEP1_g27603</name>
</gene>
<evidence type="ECO:0000313" key="3">
    <source>
        <dbReference type="Proteomes" id="UP001054252"/>
    </source>
</evidence>